<dbReference type="STRING" id="696762.PFRI_08740"/>
<feature type="compositionally biased region" description="Polar residues" evidence="6">
    <location>
        <begin position="15"/>
        <end position="27"/>
    </location>
</feature>
<dbReference type="Gene3D" id="2.60.40.4070">
    <property type="match status" value="1"/>
</dbReference>
<dbReference type="Pfam" id="PF03963">
    <property type="entry name" value="FlgD"/>
    <property type="match status" value="1"/>
</dbReference>
<organism evidence="7 8">
    <name type="scientific">Planktotalea frisia</name>
    <dbReference type="NCBI Taxonomy" id="696762"/>
    <lineage>
        <taxon>Bacteria</taxon>
        <taxon>Pseudomonadati</taxon>
        <taxon>Pseudomonadota</taxon>
        <taxon>Alphaproteobacteria</taxon>
        <taxon>Rhodobacterales</taxon>
        <taxon>Paracoccaceae</taxon>
        <taxon>Planktotalea</taxon>
    </lineage>
</organism>
<evidence type="ECO:0000256" key="1">
    <source>
        <dbReference type="ARBA" id="ARBA00010577"/>
    </source>
</evidence>
<dbReference type="OrthoDB" id="9785233at2"/>
<dbReference type="Gene3D" id="2.30.30.910">
    <property type="match status" value="1"/>
</dbReference>
<dbReference type="Proteomes" id="UP000184514">
    <property type="component" value="Unassembled WGS sequence"/>
</dbReference>
<comment type="function">
    <text evidence="4 5">Required for flagellar hook formation. May act as a scaffolding protein.</text>
</comment>
<evidence type="ECO:0000256" key="5">
    <source>
        <dbReference type="RuleBase" id="RU362076"/>
    </source>
</evidence>
<comment type="similarity">
    <text evidence="1 5">Belongs to the FlgD family.</text>
</comment>
<proteinExistence type="inferred from homology"/>
<name>A0A1L9P032_9RHOB</name>
<protein>
    <recommendedName>
        <fullName evidence="2 5">Basal-body rod modification protein FlgD</fullName>
    </recommendedName>
</protein>
<feature type="region of interest" description="Disordered" evidence="6">
    <location>
        <begin position="1"/>
        <end position="27"/>
    </location>
</feature>
<evidence type="ECO:0000313" key="8">
    <source>
        <dbReference type="Proteomes" id="UP000184514"/>
    </source>
</evidence>
<dbReference type="GO" id="GO:0044781">
    <property type="term" value="P:bacterial-type flagellum organization"/>
    <property type="evidence" value="ECO:0007669"/>
    <property type="project" value="UniProtKB-UniRule"/>
</dbReference>
<comment type="caution">
    <text evidence="7">The sequence shown here is derived from an EMBL/GenBank/DDBJ whole genome shotgun (WGS) entry which is preliminary data.</text>
</comment>
<evidence type="ECO:0000256" key="4">
    <source>
        <dbReference type="ARBA" id="ARBA00024746"/>
    </source>
</evidence>
<evidence type="ECO:0000256" key="2">
    <source>
        <dbReference type="ARBA" id="ARBA00016013"/>
    </source>
</evidence>
<evidence type="ECO:0000256" key="3">
    <source>
        <dbReference type="ARBA" id="ARBA00022795"/>
    </source>
</evidence>
<evidence type="ECO:0000256" key="6">
    <source>
        <dbReference type="SAM" id="MobiDB-lite"/>
    </source>
</evidence>
<dbReference type="AlphaFoldDB" id="A0A1L9P032"/>
<dbReference type="RefSeq" id="WP_072629530.1">
    <property type="nucleotide sequence ID" value="NZ_MLCB01000079.1"/>
</dbReference>
<keyword evidence="8" id="KW-1185">Reference proteome</keyword>
<reference evidence="7 8" key="1">
    <citation type="submission" date="2016-10" db="EMBL/GenBank/DDBJ databases">
        <title>Genome sequence of Planktotalea frisia SH6-1.</title>
        <authorList>
            <person name="Poehlein A."/>
            <person name="Bakenhus I."/>
            <person name="Voget S."/>
            <person name="Brinkhoff T."/>
            <person name="Simon M."/>
        </authorList>
    </citation>
    <scope>NUCLEOTIDE SEQUENCE [LARGE SCALE GENOMIC DNA]</scope>
    <source>
        <strain evidence="7 8">SH6-1</strain>
    </source>
</reference>
<evidence type="ECO:0000313" key="7">
    <source>
        <dbReference type="EMBL" id="OJI94842.1"/>
    </source>
</evidence>
<dbReference type="InterPro" id="IPR005648">
    <property type="entry name" value="FlgD"/>
</dbReference>
<gene>
    <name evidence="7" type="primary">flgD</name>
    <name evidence="7" type="ORF">PFRI_08740</name>
</gene>
<accession>A0A1L9P032</accession>
<sequence>METSTTPTQAPPLFPSQTTSVAPSPTSALSSDFETFLKMLTVQMENQDPLNPVDSADYAVQLATFSSVEQQVLTNDLLSALGASMAGGGIGALGQWVGMEVRAGDTALYDSKPIELVTPEPDDFDQRILVVRDATGEIATRINIPVSGTNITWDGKLADGSIAPSETYKFSIEGFKNGALESTTPATPYNRVREAVVQNGETFLILEGGVSVSPSEVSALRDID</sequence>
<dbReference type="EMBL" id="MLCB01000079">
    <property type="protein sequence ID" value="OJI94842.1"/>
    <property type="molecule type" value="Genomic_DNA"/>
</dbReference>
<keyword evidence="3 5" id="KW-1005">Bacterial flagellum biogenesis</keyword>